<gene>
    <name evidence="1" type="ORF">V0R53_14685</name>
</gene>
<dbReference type="Proteomes" id="UP001307839">
    <property type="component" value="Unassembled WGS sequence"/>
</dbReference>
<reference evidence="1 2" key="1">
    <citation type="submission" date="2024-01" db="EMBL/GenBank/DDBJ databases">
        <title>Unpublished Manusciprt.</title>
        <authorList>
            <person name="Duman M."/>
            <person name="Valdes E.G."/>
            <person name="Ajmi N."/>
            <person name="Altun S."/>
            <person name="Saticioglu I.B."/>
        </authorList>
    </citation>
    <scope>NUCLEOTIDE SEQUENCE [LARGE SCALE GENOMIC DNA]</scope>
    <source>
        <strain evidence="1 2">120P</strain>
    </source>
</reference>
<name>A0AB35WT66_9PSED</name>
<dbReference type="EMBL" id="JAZDQP010000009">
    <property type="protein sequence ID" value="MEE1867637.1"/>
    <property type="molecule type" value="Genomic_DNA"/>
</dbReference>
<evidence type="ECO:0000313" key="2">
    <source>
        <dbReference type="Proteomes" id="UP001307839"/>
    </source>
</evidence>
<sequence length="77" mass="8689">MSNFWTSLLTRRPMRNFARLDAQGICLAFKQCADQPAVGNWVQINEICLTWLNRPLPSSARVCARPGGNWIQRSLAA</sequence>
<keyword evidence="2" id="KW-1185">Reference proteome</keyword>
<accession>A0AB35WT66</accession>
<proteinExistence type="predicted"/>
<comment type="caution">
    <text evidence="1">The sequence shown here is derived from an EMBL/GenBank/DDBJ whole genome shotgun (WGS) entry which is preliminary data.</text>
</comment>
<organism evidence="1 2">
    <name type="scientific">Pseudomonas auratipiscis</name>
    <dbReference type="NCBI Taxonomy" id="3115853"/>
    <lineage>
        <taxon>Bacteria</taxon>
        <taxon>Pseudomonadati</taxon>
        <taxon>Pseudomonadota</taxon>
        <taxon>Gammaproteobacteria</taxon>
        <taxon>Pseudomonadales</taxon>
        <taxon>Pseudomonadaceae</taxon>
        <taxon>Pseudomonas</taxon>
    </lineage>
</organism>
<evidence type="ECO:0000313" key="1">
    <source>
        <dbReference type="EMBL" id="MEE1867637.1"/>
    </source>
</evidence>
<dbReference type="AlphaFoldDB" id="A0AB35WT66"/>
<dbReference type="RefSeq" id="WP_136478154.1">
    <property type="nucleotide sequence ID" value="NZ_JAZDCU010000008.1"/>
</dbReference>
<protein>
    <submittedName>
        <fullName evidence="1">Uncharacterized protein</fullName>
    </submittedName>
</protein>